<dbReference type="InterPro" id="IPR006694">
    <property type="entry name" value="Fatty_acid_hydroxylase"/>
</dbReference>
<dbReference type="GO" id="GO:0016020">
    <property type="term" value="C:membrane"/>
    <property type="evidence" value="ECO:0007669"/>
    <property type="project" value="GOC"/>
</dbReference>
<dbReference type="OrthoDB" id="9770329at2"/>
<keyword evidence="4" id="KW-0560">Oxidoreductase</keyword>
<gene>
    <name evidence="8" type="ORF">EFY87_06625</name>
</gene>
<dbReference type="PANTHER" id="PTHR21624">
    <property type="entry name" value="STEROL DESATURASE-RELATED PROTEIN"/>
    <property type="match status" value="1"/>
</dbReference>
<comment type="subcellular location">
    <subcellularLocation>
        <location evidence="1">Endomembrane system</location>
        <topology evidence="1">Multi-pass membrane protein</topology>
    </subcellularLocation>
</comment>
<evidence type="ECO:0000256" key="5">
    <source>
        <dbReference type="ARBA" id="ARBA00023098"/>
    </source>
</evidence>
<evidence type="ECO:0000256" key="1">
    <source>
        <dbReference type="ARBA" id="ARBA00004127"/>
    </source>
</evidence>
<protein>
    <submittedName>
        <fullName evidence="8">Sterol desaturase family protein</fullName>
    </submittedName>
</protein>
<keyword evidence="9" id="KW-1185">Reference proteome</keyword>
<dbReference type="Pfam" id="PF04116">
    <property type="entry name" value="FA_hydroxylase"/>
    <property type="match status" value="1"/>
</dbReference>
<dbReference type="InterPro" id="IPR051689">
    <property type="entry name" value="Sterol_desaturase/TMEM195"/>
</dbReference>
<dbReference type="AlphaFoldDB" id="A0A3M9MEM1"/>
<evidence type="ECO:0000256" key="4">
    <source>
        <dbReference type="ARBA" id="ARBA00023002"/>
    </source>
</evidence>
<keyword evidence="2" id="KW-0812">Transmembrane</keyword>
<keyword evidence="3" id="KW-1133">Transmembrane helix</keyword>
<reference evidence="8 9" key="1">
    <citation type="submission" date="2018-11" db="EMBL/GenBank/DDBJ databases">
        <title>Draft genome of Simplicispira Flexivirga sp. BO-16.</title>
        <authorList>
            <person name="Im W.T."/>
        </authorList>
    </citation>
    <scope>NUCLEOTIDE SEQUENCE [LARGE SCALE GENOMIC DNA]</scope>
    <source>
        <strain evidence="8 9">BO-16</strain>
    </source>
</reference>
<name>A0A3M9MEM1_9MICO</name>
<dbReference type="GO" id="GO:0050479">
    <property type="term" value="F:glyceryl-ether monooxygenase activity"/>
    <property type="evidence" value="ECO:0007669"/>
    <property type="project" value="TreeGrafter"/>
</dbReference>
<feature type="domain" description="Fatty acid hydroxylase" evidence="7">
    <location>
        <begin position="181"/>
        <end position="313"/>
    </location>
</feature>
<evidence type="ECO:0000259" key="7">
    <source>
        <dbReference type="Pfam" id="PF04116"/>
    </source>
</evidence>
<dbReference type="GO" id="GO:0005506">
    <property type="term" value="F:iron ion binding"/>
    <property type="evidence" value="ECO:0007669"/>
    <property type="project" value="InterPro"/>
</dbReference>
<evidence type="ECO:0000256" key="2">
    <source>
        <dbReference type="ARBA" id="ARBA00022692"/>
    </source>
</evidence>
<organism evidence="8 9">
    <name type="scientific">Flexivirga caeni</name>
    <dbReference type="NCBI Taxonomy" id="2294115"/>
    <lineage>
        <taxon>Bacteria</taxon>
        <taxon>Bacillati</taxon>
        <taxon>Actinomycetota</taxon>
        <taxon>Actinomycetes</taxon>
        <taxon>Micrococcales</taxon>
        <taxon>Dermacoccaceae</taxon>
        <taxon>Flexivirga</taxon>
    </lineage>
</organism>
<dbReference type="EMBL" id="RJJQ01000004">
    <property type="protein sequence ID" value="RNI23934.1"/>
    <property type="molecule type" value="Genomic_DNA"/>
</dbReference>
<proteinExistence type="predicted"/>
<comment type="caution">
    <text evidence="8">The sequence shown here is derived from an EMBL/GenBank/DDBJ whole genome shotgun (WGS) entry which is preliminary data.</text>
</comment>
<sequence>MKLDLTVLAIPAFVGAMAAEYAWQRKHPVDPGTRAGDYEFKDTMASLSMGIGSLVAPYVSQRLLGPVARPGKLAKVAMTVAIGATAATTALDVVRKLRSDDFGEAGVADWDTRALQQPQVSSDPAAPQVKPVLQRITGKVGAVAVASTALVVATEWGARTTGEKFFARSPLDLGDSAVVATLAVLGWDFIYYWNHRLDHEVRWMWAMHEVHHSSEHYNLSTALRQPWGDTITLYVPYSLLALIGVRPEHIIQARAINLLYQFWIHTEMIRSIGWLERVLNTPSHHRVHHGTNSEYLDRNHGSILIVWDKLFGTFEPENAQPVYGLTTNINTFNPLRIVGHEWVDMFGEVSRATTWTDRCSYLLRSPGWAYRHRKSQLAPAA</sequence>
<dbReference type="PANTHER" id="PTHR21624:SF1">
    <property type="entry name" value="ALKYLGLYCEROL MONOOXYGENASE"/>
    <property type="match status" value="1"/>
</dbReference>
<dbReference type="GO" id="GO:0008610">
    <property type="term" value="P:lipid biosynthetic process"/>
    <property type="evidence" value="ECO:0007669"/>
    <property type="project" value="InterPro"/>
</dbReference>
<dbReference type="GO" id="GO:0012505">
    <property type="term" value="C:endomembrane system"/>
    <property type="evidence" value="ECO:0007669"/>
    <property type="project" value="UniProtKB-SubCell"/>
</dbReference>
<keyword evidence="5" id="KW-0443">Lipid metabolism</keyword>
<keyword evidence="6" id="KW-0472">Membrane</keyword>
<dbReference type="GO" id="GO:0006643">
    <property type="term" value="P:membrane lipid metabolic process"/>
    <property type="evidence" value="ECO:0007669"/>
    <property type="project" value="TreeGrafter"/>
</dbReference>
<evidence type="ECO:0000256" key="6">
    <source>
        <dbReference type="ARBA" id="ARBA00023136"/>
    </source>
</evidence>
<accession>A0A3M9MEM1</accession>
<dbReference type="Proteomes" id="UP000271678">
    <property type="component" value="Unassembled WGS sequence"/>
</dbReference>
<evidence type="ECO:0000256" key="3">
    <source>
        <dbReference type="ARBA" id="ARBA00022989"/>
    </source>
</evidence>
<evidence type="ECO:0000313" key="9">
    <source>
        <dbReference type="Proteomes" id="UP000271678"/>
    </source>
</evidence>
<evidence type="ECO:0000313" key="8">
    <source>
        <dbReference type="EMBL" id="RNI23934.1"/>
    </source>
</evidence>
<dbReference type="RefSeq" id="WP_123270673.1">
    <property type="nucleotide sequence ID" value="NZ_RJJQ01000004.1"/>
</dbReference>